<dbReference type="PRINTS" id="PR00038">
    <property type="entry name" value="HTHLUXR"/>
</dbReference>
<dbReference type="Pfam" id="PF00196">
    <property type="entry name" value="GerE"/>
    <property type="match status" value="1"/>
</dbReference>
<dbReference type="EMBL" id="AP012204">
    <property type="protein sequence ID" value="BAK37299.1"/>
    <property type="molecule type" value="Genomic_DNA"/>
</dbReference>
<dbReference type="GO" id="GO:0006355">
    <property type="term" value="P:regulation of DNA-templated transcription"/>
    <property type="evidence" value="ECO:0007669"/>
    <property type="project" value="InterPro"/>
</dbReference>
<dbReference type="InterPro" id="IPR036388">
    <property type="entry name" value="WH-like_DNA-bd_sf"/>
</dbReference>
<gene>
    <name evidence="4" type="ordered locus">MLP_42850</name>
</gene>
<protein>
    <submittedName>
        <fullName evidence="4">Putative LuxR family transcriptional regulator</fullName>
    </submittedName>
</protein>
<dbReference type="GO" id="GO:0004016">
    <property type="term" value="F:adenylate cyclase activity"/>
    <property type="evidence" value="ECO:0007669"/>
    <property type="project" value="TreeGrafter"/>
</dbReference>
<dbReference type="AlphaFoldDB" id="F5XSP1"/>
<dbReference type="GO" id="GO:0003677">
    <property type="term" value="F:DNA binding"/>
    <property type="evidence" value="ECO:0007669"/>
    <property type="project" value="InterPro"/>
</dbReference>
<dbReference type="InterPro" id="IPR003593">
    <property type="entry name" value="AAA+_ATPase"/>
</dbReference>
<keyword evidence="1" id="KW-0547">Nucleotide-binding</keyword>
<evidence type="ECO:0000256" key="2">
    <source>
        <dbReference type="ARBA" id="ARBA00022840"/>
    </source>
</evidence>
<evidence type="ECO:0000259" key="3">
    <source>
        <dbReference type="PROSITE" id="PS50043"/>
    </source>
</evidence>
<organism evidence="4 5">
    <name type="scientific">Microlunatus phosphovorus (strain ATCC 700054 / DSM 10555 / JCM 9379 / NBRC 101784 / NCIMB 13414 / VKM Ac-1990 / NM-1)</name>
    <dbReference type="NCBI Taxonomy" id="1032480"/>
    <lineage>
        <taxon>Bacteria</taxon>
        <taxon>Bacillati</taxon>
        <taxon>Actinomycetota</taxon>
        <taxon>Actinomycetes</taxon>
        <taxon>Propionibacteriales</taxon>
        <taxon>Propionibacteriaceae</taxon>
        <taxon>Microlunatus</taxon>
    </lineage>
</organism>
<dbReference type="Gene3D" id="1.10.10.10">
    <property type="entry name" value="Winged helix-like DNA-binding domain superfamily/Winged helix DNA-binding domain"/>
    <property type="match status" value="1"/>
</dbReference>
<dbReference type="InterPro" id="IPR016032">
    <property type="entry name" value="Sig_transdc_resp-reg_C-effctor"/>
</dbReference>
<dbReference type="Pfam" id="PF13191">
    <property type="entry name" value="AAA_16"/>
    <property type="match status" value="1"/>
</dbReference>
<dbReference type="eggNOG" id="COG2197">
    <property type="taxonomic scope" value="Bacteria"/>
</dbReference>
<keyword evidence="2" id="KW-0067">ATP-binding</keyword>
<dbReference type="KEGG" id="mph:MLP_42850"/>
<dbReference type="SUPFAM" id="SSF46894">
    <property type="entry name" value="C-terminal effector domain of the bipartite response regulators"/>
    <property type="match status" value="1"/>
</dbReference>
<name>F5XSP1_MICPN</name>
<dbReference type="PANTHER" id="PTHR16305">
    <property type="entry name" value="TESTICULAR SOLUBLE ADENYLYL CYCLASE"/>
    <property type="match status" value="1"/>
</dbReference>
<feature type="domain" description="HTH luxR-type" evidence="3">
    <location>
        <begin position="859"/>
        <end position="923"/>
    </location>
</feature>
<keyword evidence="5" id="KW-1185">Reference proteome</keyword>
<proteinExistence type="predicted"/>
<dbReference type="InterPro" id="IPR041664">
    <property type="entry name" value="AAA_16"/>
</dbReference>
<dbReference type="InterPro" id="IPR000792">
    <property type="entry name" value="Tscrpt_reg_LuxR_C"/>
</dbReference>
<dbReference type="Proteomes" id="UP000007947">
    <property type="component" value="Chromosome"/>
</dbReference>
<evidence type="ECO:0000313" key="4">
    <source>
        <dbReference type="EMBL" id="BAK37299.1"/>
    </source>
</evidence>
<sequence length="923" mass="98911">MRWLPDPGERIEAPGEGSRAEIETWLRTVVDGVIAAPLHRGDSVLVEGPPGIGKSHLCRAVVAAARAGGSWVLSARAQERHRRVSFAVIHELVGPSEAADPAEIALERVDARCALGPVVCWVDDAHQADAASLRVLRRLVWAARDLPLMMLISARSYPRSEGVELLTGQVRCRVTLPAMDTVMVGGLVRRLTGRAPGPRLSAHLQGSGGNPLFATEMVNALEAGGLLDRAGAGTIELVGDPPPNTDGLAALVRGHLSQLDESVTELLGAMTVLGSGASLEDLGAMSYLSSASRWTAADRAVRSGLAVWSDVKSLDFSHELYREAAYAQLEEVDRVALHRRAAELLRDRGAPAAVVAEHLARSADDRVRGGAGQAELARALRSAAEESSAHAPAVTADLLGDLQIVVDGSEAGYDRLTVERATALQRSGQHQAAERLAEAQLAVSQDPQCRQELHELRIRSQLDRGETSAALDSIDRLLAGRLPPAAARQLRALRCWVTAMAGQWREAEQTATALLGESAAEERRQIESSVLTLLSCAAHLRGRSDQASVLIERQLQLLAGDDSGVRARRSALVWPPVFELAARGVGPAAEAVTRCREASADVGARWLDPYHCFVSASVAILAGEWDDASAELDAGLEMTEEIGSGWISTAIGQRAYLEAHRGRLTDARQRLRLFEERTLPLQFGADDPGWAELAVLEVTPALPEAVSLAHRLWAAAEEISPAWMLSLAPDVARVALTGGDLGLCERMASRLAGLDVSGCPAVAPVVDQLVGMCRADAELLTAAARAFEGYGVHLLATYAWEEAACVAARTSRPDLAREPLERAVSGYQHMGAIPDRDRVLGRVRRLGLRRGPRSKHRTVDFGPDSLTATELRVARLVRAGRTNPQIASQLWLSPRTVQTHVSHILAKLGLRSRADLTGVNLPD</sequence>
<dbReference type="InterPro" id="IPR027417">
    <property type="entry name" value="P-loop_NTPase"/>
</dbReference>
<dbReference type="GO" id="GO:0005737">
    <property type="term" value="C:cytoplasm"/>
    <property type="evidence" value="ECO:0007669"/>
    <property type="project" value="TreeGrafter"/>
</dbReference>
<dbReference type="SUPFAM" id="SSF52540">
    <property type="entry name" value="P-loop containing nucleoside triphosphate hydrolases"/>
    <property type="match status" value="1"/>
</dbReference>
<dbReference type="CDD" id="cd06170">
    <property type="entry name" value="LuxR_C_like"/>
    <property type="match status" value="1"/>
</dbReference>
<accession>F5XSP1</accession>
<evidence type="ECO:0000313" key="5">
    <source>
        <dbReference type="Proteomes" id="UP000007947"/>
    </source>
</evidence>
<dbReference type="STRING" id="1032480.MLP_42850"/>
<reference evidence="4 5" key="1">
    <citation type="submission" date="2011-05" db="EMBL/GenBank/DDBJ databases">
        <title>Whole genome sequence of Microlunatus phosphovorus NM-1.</title>
        <authorList>
            <person name="Hosoyama A."/>
            <person name="Sasaki K."/>
            <person name="Harada T."/>
            <person name="Igarashi R."/>
            <person name="Kawakoshi A."/>
            <person name="Sasagawa M."/>
            <person name="Fukada J."/>
            <person name="Nakamura S."/>
            <person name="Katano Y."/>
            <person name="Hanada S."/>
            <person name="Kamagata Y."/>
            <person name="Nakamura N."/>
            <person name="Yamazaki S."/>
            <person name="Fujita N."/>
        </authorList>
    </citation>
    <scope>NUCLEOTIDE SEQUENCE [LARGE SCALE GENOMIC DNA]</scope>
    <source>
        <strain evidence="5">ATCC 700054 / DSM 10555 / JCM 9379 / NBRC 101784 / NCIMB 13414 / VKM Ac-1990 / NM-1</strain>
    </source>
</reference>
<dbReference type="HOGENOM" id="CLU_006850_4_1_11"/>
<dbReference type="SMART" id="SM00421">
    <property type="entry name" value="HTH_LUXR"/>
    <property type="match status" value="1"/>
</dbReference>
<dbReference type="SMART" id="SM00382">
    <property type="entry name" value="AAA"/>
    <property type="match status" value="1"/>
</dbReference>
<dbReference type="GO" id="GO:0005524">
    <property type="term" value="F:ATP binding"/>
    <property type="evidence" value="ECO:0007669"/>
    <property type="project" value="UniProtKB-KW"/>
</dbReference>
<dbReference type="PROSITE" id="PS00622">
    <property type="entry name" value="HTH_LUXR_1"/>
    <property type="match status" value="1"/>
</dbReference>
<dbReference type="PANTHER" id="PTHR16305:SF35">
    <property type="entry name" value="TRANSCRIPTIONAL ACTIVATOR DOMAIN"/>
    <property type="match status" value="1"/>
</dbReference>
<evidence type="ECO:0000256" key="1">
    <source>
        <dbReference type="ARBA" id="ARBA00022741"/>
    </source>
</evidence>
<dbReference type="eggNOG" id="COG3899">
    <property type="taxonomic scope" value="Bacteria"/>
</dbReference>
<dbReference type="PROSITE" id="PS50043">
    <property type="entry name" value="HTH_LUXR_2"/>
    <property type="match status" value="1"/>
</dbReference>